<evidence type="ECO:0000256" key="5">
    <source>
        <dbReference type="SAM" id="MobiDB-lite"/>
    </source>
</evidence>
<reference evidence="7 8" key="1">
    <citation type="submission" date="2018-05" db="EMBL/GenBank/DDBJ databases">
        <title>Isolation and characterization of genus Methanoculleus species and their viruses from deep sea marine sediment offshore southwestern Taiwan.</title>
        <authorList>
            <person name="Wei W.-H."/>
            <person name="Chen W.-C."/>
            <person name="Lai M.-C."/>
            <person name="Chen S.-C."/>
        </authorList>
    </citation>
    <scope>NUCLEOTIDE SEQUENCE [LARGE SCALE GENOMIC DNA]</scope>
    <source>
        <strain evidence="7 8">CWC-02</strain>
    </source>
</reference>
<organism evidence="7 8">
    <name type="scientific">Methanoculleus oceani</name>
    <dbReference type="NCBI Taxonomy" id="2184756"/>
    <lineage>
        <taxon>Archaea</taxon>
        <taxon>Methanobacteriati</taxon>
        <taxon>Methanobacteriota</taxon>
        <taxon>Stenosarchaea group</taxon>
        <taxon>Methanomicrobia</taxon>
        <taxon>Methanomicrobiales</taxon>
        <taxon>Methanomicrobiaceae</taxon>
        <taxon>Methanoculleus</taxon>
    </lineage>
</organism>
<dbReference type="InterPro" id="IPR027417">
    <property type="entry name" value="P-loop_NTPase"/>
</dbReference>
<dbReference type="SUPFAM" id="SSF52540">
    <property type="entry name" value="P-loop containing nucleoside triphosphate hydrolases"/>
    <property type="match status" value="1"/>
</dbReference>
<evidence type="ECO:0000313" key="8">
    <source>
        <dbReference type="Proteomes" id="UP001523230"/>
    </source>
</evidence>
<evidence type="ECO:0000256" key="3">
    <source>
        <dbReference type="ARBA" id="ARBA00023054"/>
    </source>
</evidence>
<evidence type="ECO:0000256" key="4">
    <source>
        <dbReference type="PROSITE-ProRule" id="PRU00339"/>
    </source>
</evidence>
<dbReference type="Pfam" id="PF00004">
    <property type="entry name" value="AAA"/>
    <property type="match status" value="1"/>
</dbReference>
<feature type="compositionally biased region" description="Polar residues" evidence="5">
    <location>
        <begin position="317"/>
        <end position="346"/>
    </location>
</feature>
<feature type="compositionally biased region" description="Polar residues" evidence="5">
    <location>
        <begin position="298"/>
        <end position="310"/>
    </location>
</feature>
<dbReference type="InterPro" id="IPR003959">
    <property type="entry name" value="ATPase_AAA_core"/>
</dbReference>
<keyword evidence="3" id="KW-0175">Coiled coil</keyword>
<gene>
    <name evidence="7" type="ORF">DIC75_10200</name>
</gene>
<dbReference type="RefSeq" id="WP_250987944.1">
    <property type="nucleotide sequence ID" value="NZ_QFDM01000003.1"/>
</dbReference>
<comment type="caution">
    <text evidence="7">The sequence shown here is derived from an EMBL/GenBank/DDBJ whole genome shotgun (WGS) entry which is preliminary data.</text>
</comment>
<dbReference type="PROSITE" id="PS50005">
    <property type="entry name" value="TPR"/>
    <property type="match status" value="2"/>
</dbReference>
<proteinExistence type="predicted"/>
<dbReference type="InterPro" id="IPR050168">
    <property type="entry name" value="AAA_ATPase_domain"/>
</dbReference>
<dbReference type="Pfam" id="PF17862">
    <property type="entry name" value="AAA_lid_3"/>
    <property type="match status" value="1"/>
</dbReference>
<dbReference type="SMART" id="SM00028">
    <property type="entry name" value="TPR"/>
    <property type="match status" value="5"/>
</dbReference>
<keyword evidence="2" id="KW-0067">ATP-binding</keyword>
<dbReference type="InterPro" id="IPR011990">
    <property type="entry name" value="TPR-like_helical_dom_sf"/>
</dbReference>
<dbReference type="Pfam" id="PF13432">
    <property type="entry name" value="TPR_16"/>
    <property type="match status" value="2"/>
</dbReference>
<dbReference type="SUPFAM" id="SSF48452">
    <property type="entry name" value="TPR-like"/>
    <property type="match status" value="1"/>
</dbReference>
<dbReference type="PANTHER" id="PTHR23077:SF171">
    <property type="entry name" value="NUCLEAR VALOSIN-CONTAINING PROTEIN-LIKE"/>
    <property type="match status" value="1"/>
</dbReference>
<evidence type="ECO:0000259" key="6">
    <source>
        <dbReference type="SMART" id="SM00382"/>
    </source>
</evidence>
<dbReference type="SMART" id="SM00382">
    <property type="entry name" value="AAA"/>
    <property type="match status" value="1"/>
</dbReference>
<feature type="repeat" description="TPR" evidence="4">
    <location>
        <begin position="181"/>
        <end position="214"/>
    </location>
</feature>
<dbReference type="PROSITE" id="PS00674">
    <property type="entry name" value="AAA"/>
    <property type="match status" value="1"/>
</dbReference>
<evidence type="ECO:0000256" key="1">
    <source>
        <dbReference type="ARBA" id="ARBA00022741"/>
    </source>
</evidence>
<dbReference type="AlphaFoldDB" id="A0ABD4TD83"/>
<keyword evidence="8" id="KW-1185">Reference proteome</keyword>
<feature type="domain" description="AAA+ ATPase" evidence="6">
    <location>
        <begin position="412"/>
        <end position="549"/>
    </location>
</feature>
<evidence type="ECO:0000256" key="2">
    <source>
        <dbReference type="ARBA" id="ARBA00022840"/>
    </source>
</evidence>
<dbReference type="Gene3D" id="1.10.8.60">
    <property type="match status" value="1"/>
</dbReference>
<dbReference type="InterPro" id="IPR041569">
    <property type="entry name" value="AAA_lid_3"/>
</dbReference>
<dbReference type="GO" id="GO:0005524">
    <property type="term" value="F:ATP binding"/>
    <property type="evidence" value="ECO:0007669"/>
    <property type="project" value="UniProtKB-KW"/>
</dbReference>
<dbReference type="PANTHER" id="PTHR23077">
    <property type="entry name" value="AAA-FAMILY ATPASE"/>
    <property type="match status" value="1"/>
</dbReference>
<dbReference type="EMBL" id="QFDM01000003">
    <property type="protein sequence ID" value="MCM2466668.1"/>
    <property type="molecule type" value="Genomic_DNA"/>
</dbReference>
<accession>A0ABD4TD83</accession>
<name>A0ABD4TD83_9EURY</name>
<dbReference type="FunFam" id="3.40.50.300:FF:001025">
    <property type="entry name" value="ATPase family, AAA domain-containing 2B"/>
    <property type="match status" value="1"/>
</dbReference>
<dbReference type="Gene3D" id="1.25.40.10">
    <property type="entry name" value="Tetratricopeptide repeat domain"/>
    <property type="match status" value="2"/>
</dbReference>
<evidence type="ECO:0000313" key="7">
    <source>
        <dbReference type="EMBL" id="MCM2466668.1"/>
    </source>
</evidence>
<feature type="repeat" description="TPR" evidence="4">
    <location>
        <begin position="113"/>
        <end position="146"/>
    </location>
</feature>
<dbReference type="InterPro" id="IPR019734">
    <property type="entry name" value="TPR_rpt"/>
</dbReference>
<feature type="region of interest" description="Disordered" evidence="5">
    <location>
        <begin position="298"/>
        <end position="369"/>
    </location>
</feature>
<dbReference type="InterPro" id="IPR003593">
    <property type="entry name" value="AAA+_ATPase"/>
</dbReference>
<dbReference type="Proteomes" id="UP001523230">
    <property type="component" value="Unassembled WGS sequence"/>
</dbReference>
<keyword evidence="4" id="KW-0802">TPR repeat</keyword>
<dbReference type="Gene3D" id="3.40.50.300">
    <property type="entry name" value="P-loop containing nucleotide triphosphate hydrolases"/>
    <property type="match status" value="1"/>
</dbReference>
<sequence length="638" mass="71535">MFERFIGGRKKSNNPFDEFNDPYSKLIQAIEDTQYYINRGNTSAAISAFKKAGEKFSESYELITDLINYQIEDGELQIALDSLVNIQDTYSTYYDLAEYFSIDLREYKQLIFAYLEILKGLLLIDMGKHRVAIKAFDNALELDDGNSTAWVWKGQALLALENSQAALGAFEAALRTDWHSADAWAGKGDALLALERADEAIEAYSTALELNDTEAELYFKQLVCLIALERYEDALKSLNEILKFNEDNAVAWYTKYIILDLLGEEQSSLIAQNKALKIDPNVVSDPFIEELNNAINTIEENSEDSPQTDTGYGFSDATVSSSNTERTPTSINPSSDAAVPTNTSDLTVEESKISPKPKKPIPYRKGSGENMGEAPKGFACVAGMEELKERLIRDVIQPLKNPEKYKKFKVSIPNGILFYGPPGCGKTFIVRKLAEELGFTFIEVHHSSIGSSYMHGTAQNIATKFQEAIDHAPTILFFDEIEGMVPKRENLSSSDSHRQEEINEFLTQLNNASKHSVLVIGATNQPDLIDSAIMRSGRMDKRVYIPPPDHDARKALFRNGLTDRPCASDIDLDELARLTENYASSDIALIAEEAARAAVDLDRDEIDMEILLWKVEEIKPSLVKSQIAKYRQFEHLER</sequence>
<protein>
    <recommendedName>
        <fullName evidence="6">AAA+ ATPase domain-containing protein</fullName>
    </recommendedName>
</protein>
<dbReference type="InterPro" id="IPR003960">
    <property type="entry name" value="ATPase_AAA_CS"/>
</dbReference>
<keyword evidence="1" id="KW-0547">Nucleotide-binding</keyword>